<evidence type="ECO:0000313" key="5">
    <source>
        <dbReference type="EMBL" id="KFI86600.1"/>
    </source>
</evidence>
<dbReference type="STRING" id="1437610.BREU_1663"/>
<evidence type="ECO:0000256" key="2">
    <source>
        <dbReference type="ARBA" id="ARBA00023204"/>
    </source>
</evidence>
<evidence type="ECO:0000259" key="4">
    <source>
        <dbReference type="Pfam" id="PF13476"/>
    </source>
</evidence>
<dbReference type="Gene3D" id="3.40.50.300">
    <property type="entry name" value="P-loop containing nucleotide triphosphate hydrolases"/>
    <property type="match status" value="1"/>
</dbReference>
<sequence>MIRLKRLVLDDMRNISHGVLDFDDLPAGGSVTGIYGQNGSGKTTVIDAIGILRALLSGNILPDTAGDVVSASAGTAAVTATFLIGDKQKPSYLEYRVSMRKANKDSTRARVVAESVRIGDDLSRLGREVLGHRMEDSKADGFVSTPVYVWRSIEAIASVKTVVSRTADRAYMEGRSFLFSRCATLDDRPDAEFLIDWAVARAREANGVSSRSLTYINERFGEFVRLREALCGYATNDIFVSTTRRGSFAAFAIIPIMEENQAGRNTEFAFDLLQPNPLTPGQAKRLGQTVESFDRILPTIVPGLHVLLKTGTAPSGKDGEDRVTAELFSRRGDVTVPFRCESEGIIRITALLGYLKHAYNDENALVAVDEFDSGVFELLLGDMLYQLADGCAGQLVFTAHNLRALEVLPNSCIRTTVTDPDNRFATIPRKSSTNNQRRRYLTASELGWSGPDIYDPPIPRMFGNSLYAAGHPDEDDDIDDDLAALNAAGTEAERG</sequence>
<dbReference type="InterPro" id="IPR027417">
    <property type="entry name" value="P-loop_NTPase"/>
</dbReference>
<gene>
    <name evidence="5" type="ORF">BREU_1663</name>
</gene>
<dbReference type="GO" id="GO:0009432">
    <property type="term" value="P:SOS response"/>
    <property type="evidence" value="ECO:0007669"/>
    <property type="project" value="UniProtKB-KW"/>
</dbReference>
<dbReference type="InterPro" id="IPR038729">
    <property type="entry name" value="Rad50/SbcC_AAA"/>
</dbReference>
<comment type="caution">
    <text evidence="5">The sequence shown here is derived from an EMBL/GenBank/DDBJ whole genome shotgun (WGS) entry which is preliminary data.</text>
</comment>
<dbReference type="SUPFAM" id="SSF52540">
    <property type="entry name" value="P-loop containing nucleoside triphosphate hydrolases"/>
    <property type="match status" value="1"/>
</dbReference>
<dbReference type="GO" id="GO:0000731">
    <property type="term" value="P:DNA synthesis involved in DNA repair"/>
    <property type="evidence" value="ECO:0007669"/>
    <property type="project" value="TreeGrafter"/>
</dbReference>
<dbReference type="GO" id="GO:0006302">
    <property type="term" value="P:double-strand break repair"/>
    <property type="evidence" value="ECO:0007669"/>
    <property type="project" value="InterPro"/>
</dbReference>
<keyword evidence="2" id="KW-0234">DNA repair</keyword>
<dbReference type="GO" id="GO:0016887">
    <property type="term" value="F:ATP hydrolysis activity"/>
    <property type="evidence" value="ECO:0007669"/>
    <property type="project" value="InterPro"/>
</dbReference>
<proteinExistence type="predicted"/>
<organism evidence="5 6">
    <name type="scientific">Bifidobacterium reuteri DSM 23975</name>
    <dbReference type="NCBI Taxonomy" id="1437610"/>
    <lineage>
        <taxon>Bacteria</taxon>
        <taxon>Bacillati</taxon>
        <taxon>Actinomycetota</taxon>
        <taxon>Actinomycetes</taxon>
        <taxon>Bifidobacteriales</taxon>
        <taxon>Bifidobacteriaceae</taxon>
        <taxon>Bifidobacterium</taxon>
    </lineage>
</organism>
<dbReference type="AlphaFoldDB" id="A0A087CTK0"/>
<dbReference type="PANTHER" id="PTHR32182">
    <property type="entry name" value="DNA REPLICATION AND REPAIR PROTEIN RECF"/>
    <property type="match status" value="1"/>
</dbReference>
<dbReference type="Pfam" id="PF13476">
    <property type="entry name" value="AAA_23"/>
    <property type="match status" value="1"/>
</dbReference>
<feature type="domain" description="Rad50/SbcC-type AAA" evidence="4">
    <location>
        <begin position="6"/>
        <end position="104"/>
    </location>
</feature>
<dbReference type="PANTHER" id="PTHR32182:SF0">
    <property type="entry name" value="DNA REPLICATION AND REPAIR PROTEIN RECF"/>
    <property type="match status" value="1"/>
</dbReference>
<accession>A0A087CTK0</accession>
<evidence type="ECO:0000256" key="1">
    <source>
        <dbReference type="ARBA" id="ARBA00022763"/>
    </source>
</evidence>
<dbReference type="OrthoDB" id="9809324at2"/>
<protein>
    <submittedName>
        <fullName evidence="5">DNA repair ATPase</fullName>
    </submittedName>
</protein>
<name>A0A087CTK0_9BIFI</name>
<evidence type="ECO:0000256" key="3">
    <source>
        <dbReference type="ARBA" id="ARBA00023236"/>
    </source>
</evidence>
<keyword evidence="1" id="KW-0227">DNA damage</keyword>
<evidence type="ECO:0000313" key="6">
    <source>
        <dbReference type="Proteomes" id="UP000028984"/>
    </source>
</evidence>
<dbReference type="eggNOG" id="COG1106">
    <property type="taxonomic scope" value="Bacteria"/>
</dbReference>
<dbReference type="RefSeq" id="WP_044089006.1">
    <property type="nucleotide sequence ID" value="NZ_JDUW01000004.1"/>
</dbReference>
<keyword evidence="3" id="KW-0742">SOS response</keyword>
<dbReference type="Proteomes" id="UP000028984">
    <property type="component" value="Unassembled WGS sequence"/>
</dbReference>
<dbReference type="EMBL" id="JGZK01000004">
    <property type="protein sequence ID" value="KFI86600.1"/>
    <property type="molecule type" value="Genomic_DNA"/>
</dbReference>
<reference evidence="5 6" key="1">
    <citation type="submission" date="2014-03" db="EMBL/GenBank/DDBJ databases">
        <title>Genomics of Bifidobacteria.</title>
        <authorList>
            <person name="Ventura M."/>
            <person name="Milani C."/>
            <person name="Lugli G.A."/>
        </authorList>
    </citation>
    <scope>NUCLEOTIDE SEQUENCE [LARGE SCALE GENOMIC DNA]</scope>
    <source>
        <strain evidence="5 6">DSM 23975</strain>
    </source>
</reference>
<keyword evidence="6" id="KW-1185">Reference proteome</keyword>